<dbReference type="EMBL" id="JAQMUH010000117">
    <property type="protein sequence ID" value="MDB9540072.1"/>
    <property type="molecule type" value="Genomic_DNA"/>
</dbReference>
<comment type="caution">
    <text evidence="1">The sequence shown here is derived from an EMBL/GenBank/DDBJ whole genome shotgun (WGS) entry which is preliminary data.</text>
</comment>
<evidence type="ECO:0000313" key="1">
    <source>
        <dbReference type="EMBL" id="MDB9540072.1"/>
    </source>
</evidence>
<dbReference type="Proteomes" id="UP001212499">
    <property type="component" value="Unassembled WGS sequence"/>
</dbReference>
<reference evidence="1 2" key="1">
    <citation type="submission" date="2023-01" db="EMBL/GenBank/DDBJ databases">
        <title>Genomes from the Australian National Cyanobacteria Reference Collection.</title>
        <authorList>
            <person name="Willis A."/>
            <person name="Lee E.M.F."/>
        </authorList>
    </citation>
    <scope>NUCLEOTIDE SEQUENCE [LARGE SCALE GENOMIC DNA]</scope>
    <source>
        <strain evidence="1 2">CS-1033</strain>
    </source>
</reference>
<organism evidence="1 2">
    <name type="scientific">Anabaenopsis arnoldii</name>
    <dbReference type="NCBI Taxonomy" id="2152938"/>
    <lineage>
        <taxon>Bacteria</taxon>
        <taxon>Bacillati</taxon>
        <taxon>Cyanobacteriota</taxon>
        <taxon>Cyanophyceae</taxon>
        <taxon>Nostocales</taxon>
        <taxon>Nodulariaceae</taxon>
        <taxon>Anabaenopsis</taxon>
    </lineage>
</organism>
<accession>A0ABT5ARX5</accession>
<gene>
    <name evidence="1" type="ORF">PN457_10450</name>
</gene>
<proteinExistence type="predicted"/>
<protein>
    <submittedName>
        <fullName evidence="1">Uncharacterized protein</fullName>
    </submittedName>
</protein>
<name>A0ABT5ARX5_9CYAN</name>
<sequence>MSKKIIQDRIERVPVDNPDEREIIIVVSNFDRERLEYPEPGNKTFENMGGVCFVRDDIEFYDQNSQEFLKVLKEQGLLRVGNILLQTKYGYQYPNKKYKELSNRLHQRFQRPYYLQAEALREHSIDRKYNCYLHVCTLLGAKKVSINIIDQKHSSSANRLGLNLLGNFPIKTSGDSSAQEIIEYYRSRTRKMAGSLPNIEEAERYVEGELLQEDEDISNLINARKLALRRYSEFTNPITEENFRLDLFSQVTTVLSLGAKIEFPQYLSSLNLNLNKYVKKIQKFTLDVKVSFPPSVGQ</sequence>
<evidence type="ECO:0000313" key="2">
    <source>
        <dbReference type="Proteomes" id="UP001212499"/>
    </source>
</evidence>
<dbReference type="RefSeq" id="WP_271733227.1">
    <property type="nucleotide sequence ID" value="NZ_JANQDP010000120.1"/>
</dbReference>
<keyword evidence="2" id="KW-1185">Reference proteome</keyword>